<feature type="region of interest" description="Disordered" evidence="2">
    <location>
        <begin position="29"/>
        <end position="524"/>
    </location>
</feature>
<evidence type="ECO:0000313" key="7">
    <source>
        <dbReference type="RefSeq" id="XP_013413790.1"/>
    </source>
</evidence>
<dbReference type="GeneID" id="106176103"/>
<keyword evidence="3" id="KW-0812">Transmembrane</keyword>
<feature type="compositionally biased region" description="Basic and acidic residues" evidence="2">
    <location>
        <begin position="64"/>
        <end position="90"/>
    </location>
</feature>
<organism evidence="5 7">
    <name type="scientific">Lingula anatina</name>
    <name type="common">Brachiopod</name>
    <name type="synonym">Lingula unguis</name>
    <dbReference type="NCBI Taxonomy" id="7574"/>
    <lineage>
        <taxon>Eukaryota</taxon>
        <taxon>Metazoa</taxon>
        <taxon>Spiralia</taxon>
        <taxon>Lophotrochozoa</taxon>
        <taxon>Brachiopoda</taxon>
        <taxon>Linguliformea</taxon>
        <taxon>Lingulata</taxon>
        <taxon>Lingulida</taxon>
        <taxon>Linguloidea</taxon>
        <taxon>Lingulidae</taxon>
        <taxon>Lingula</taxon>
    </lineage>
</organism>
<dbReference type="InterPro" id="IPR050767">
    <property type="entry name" value="Sel1_AlgK"/>
</dbReference>
<keyword evidence="5" id="KW-1185">Reference proteome</keyword>
<protein>
    <submittedName>
        <fullName evidence="6">Trichohyalin isoform X1</fullName>
    </submittedName>
    <submittedName>
        <fullName evidence="7">Trichohyalin isoform X2</fullName>
    </submittedName>
</protein>
<keyword evidence="3" id="KW-0472">Membrane</keyword>
<feature type="compositionally biased region" description="Basic and acidic residues" evidence="2">
    <location>
        <begin position="588"/>
        <end position="605"/>
    </location>
</feature>
<feature type="compositionally biased region" description="Basic and acidic residues" evidence="2">
    <location>
        <begin position="464"/>
        <end position="487"/>
    </location>
</feature>
<evidence type="ECO:0000256" key="1">
    <source>
        <dbReference type="ARBA" id="ARBA00038101"/>
    </source>
</evidence>
<dbReference type="Pfam" id="PF08238">
    <property type="entry name" value="Sel1"/>
    <property type="match status" value="11"/>
</dbReference>
<feature type="region of interest" description="Disordered" evidence="2">
    <location>
        <begin position="706"/>
        <end position="749"/>
    </location>
</feature>
<keyword evidence="4" id="KW-0732">Signal</keyword>
<sequence>MQTRRTMYCRILYILIIITFCHCQETADKNSPNPTATNSDTKHDKNIVTEHKQAANEAQVDTNSKQEESESTEKSSTDTKGKTLNAEHNKQTKTSQSHQTPMVFSSEGKDITNERREPISRNEHKVDQKEDGQQQKPTRETETVGKTPDQQQKHLKKEHSKVQSVEHQQHQIVNSREEQKNVNLQQQEKKEQHIQQPGKQQHQQQTNKQNHGAIHQQPPDVKHFQEHPDVQQQQQIQLSQNDHQQQQKIPSNVEQHVEHYQQAHQEQSQQPHITVHQPPSLSNFQHEQESEKHQKVKGKLQPQHESQHHTNLQQTKEQNQHQNRHQQQEPGNVQASSSQSRSHTQDSTQTQTLHLQEQNQANLQQNLPEHKPVPKTEPHQESIHHTSQPAAHTDFQKSGHTEAVKLEPPGNYMENQQGAEGPPLEDLHDDIADQDSTAPDVLKEQNVNAEKVTKTASQSVLHGSEADMIKQPSQDKKAEQEQPEKPADMPPSTDATVDGASADEDEDDEFQDMPHHHPRHHQDWDDQFPEVVNQDDLHAHKIKKIYREKVASDVKETTVIYKADEQELVKKERYVQKLRADGSVSTEKEVVHVQQEEHDNQERVRATVKSSTSNSQGQGDSTTVTPDWNSQFPEVVNKEDLKNGKIQKVTRERVSQNVKETVITYKPDKAGLVRTEKYIQTVKEDGTVLLSMDLVYEFHPELWSPPAADEEEEDEEEEQIPLDQQVKGLGQPSYQGDQEEENSEELTEEEKLAKEYYTKAENILHQNLLKKYKEAYQYLIHASELNHTKSKEILSFAYLFGDFVPHNITKAREIIEELAMNGSPRGQMGLGFLHTTGISVNSSQAKALVYFTFAALGGDPLAQMALGYRYWAGVGVESSCEKSLTYYRKVASRVAEQVSLSGGNVVQRIRLLDEAESLGQSSGLMDDDLIQYYQFLADKGDVQAQVGLGQLHYQGGRGVEVNHERALNYFLQAAEAGNANAMAFLGKMYSEGSPVVKQDNETSFNYFRKAAEKGNPVGQSGLGNMYLYGKGVDKDYSKALKYFTMAADQGWVDGQLQLGTMYYSGLGVRRDYKAALKYFNLASQSGHVLAFYNLAQMHATGTGVYRACHTAVELFKNVAERGRWARMLMEAHTSYKEGNIDTTLLKYALLAELGYEVAQSNVAYILDRGESHMFEQNETYQRALLHWNRAASQGYSVARLKIGDYHYYGYGTDIDYETAALHYRMASEQQHNAQAMFNLGYMHERGLGMKQDIHLAKRFYDMAAETSTDAQVPVTLALAKLGVMYGMEHYLKRDSLLSLKNSNLWKYVEDLDPRWLLGPDWDLYLIALLAGLLGLVVIYRRQLQT</sequence>
<feature type="compositionally biased region" description="Polar residues" evidence="2">
    <location>
        <begin position="162"/>
        <end position="174"/>
    </location>
</feature>
<feature type="compositionally biased region" description="Basic and acidic residues" evidence="2">
    <location>
        <begin position="40"/>
        <end position="54"/>
    </location>
</feature>
<dbReference type="InterPro" id="IPR011990">
    <property type="entry name" value="TPR-like_helical_dom_sf"/>
</dbReference>
<feature type="compositionally biased region" description="Low complexity" evidence="2">
    <location>
        <begin position="334"/>
        <end position="367"/>
    </location>
</feature>
<dbReference type="SUPFAM" id="SSF81901">
    <property type="entry name" value="HCP-like"/>
    <property type="match status" value="3"/>
</dbReference>
<feature type="compositionally biased region" description="Polar residues" evidence="2">
    <location>
        <begin position="29"/>
        <end position="39"/>
    </location>
</feature>
<dbReference type="InterPro" id="IPR006597">
    <property type="entry name" value="Sel1-like"/>
</dbReference>
<feature type="compositionally biased region" description="Low complexity" evidence="2">
    <location>
        <begin position="194"/>
        <end position="212"/>
    </location>
</feature>
<feature type="compositionally biased region" description="Basic and acidic residues" evidence="2">
    <location>
        <begin position="368"/>
        <end position="384"/>
    </location>
</feature>
<dbReference type="RefSeq" id="XP_013413789.1">
    <property type="nucleotide sequence ID" value="XM_013558335.1"/>
</dbReference>
<evidence type="ECO:0000256" key="4">
    <source>
        <dbReference type="SAM" id="SignalP"/>
    </source>
</evidence>
<feature type="signal peptide" evidence="4">
    <location>
        <begin position="1"/>
        <end position="23"/>
    </location>
</feature>
<dbReference type="KEGG" id="lak:106176103"/>
<dbReference type="Proteomes" id="UP000085678">
    <property type="component" value="Unplaced"/>
</dbReference>
<dbReference type="Gene3D" id="1.25.40.10">
    <property type="entry name" value="Tetratricopeptide repeat domain"/>
    <property type="match status" value="3"/>
</dbReference>
<dbReference type="GO" id="GO:0036503">
    <property type="term" value="P:ERAD pathway"/>
    <property type="evidence" value="ECO:0007669"/>
    <property type="project" value="TreeGrafter"/>
</dbReference>
<feature type="compositionally biased region" description="Basic and acidic residues" evidence="2">
    <location>
        <begin position="220"/>
        <end position="229"/>
    </location>
</feature>
<dbReference type="STRING" id="7574.A0A1S3JTU5"/>
<feature type="compositionally biased region" description="Acidic residues" evidence="2">
    <location>
        <begin position="708"/>
        <end position="720"/>
    </location>
</feature>
<dbReference type="PANTHER" id="PTHR11102:SF147">
    <property type="entry name" value="SEL1L ADAPTOR SUBUNIT OF ERAD E3 UBIQUITIN LIGASE"/>
    <property type="match status" value="1"/>
</dbReference>
<feature type="region of interest" description="Disordered" evidence="2">
    <location>
        <begin position="588"/>
        <end position="629"/>
    </location>
</feature>
<proteinExistence type="inferred from homology"/>
<evidence type="ECO:0000313" key="5">
    <source>
        <dbReference type="Proteomes" id="UP000085678"/>
    </source>
</evidence>
<accession>A0A1S3JTU5</accession>
<dbReference type="GO" id="GO:0005789">
    <property type="term" value="C:endoplasmic reticulum membrane"/>
    <property type="evidence" value="ECO:0007669"/>
    <property type="project" value="TreeGrafter"/>
</dbReference>
<feature type="compositionally biased region" description="Acidic residues" evidence="2">
    <location>
        <begin position="737"/>
        <end position="748"/>
    </location>
</feature>
<reference evidence="6 7" key="1">
    <citation type="submission" date="2025-04" db="UniProtKB">
        <authorList>
            <consortium name="RefSeq"/>
        </authorList>
    </citation>
    <scope>IDENTIFICATION</scope>
    <source>
        <tissue evidence="6 7">Gonads</tissue>
    </source>
</reference>
<feature type="compositionally biased region" description="Polar residues" evidence="2">
    <location>
        <begin position="92"/>
        <end position="103"/>
    </location>
</feature>
<feature type="compositionally biased region" description="Acidic residues" evidence="2">
    <location>
        <begin position="501"/>
        <end position="511"/>
    </location>
</feature>
<feature type="compositionally biased region" description="Basic and acidic residues" evidence="2">
    <location>
        <begin position="394"/>
        <end position="405"/>
    </location>
</feature>
<feature type="compositionally biased region" description="Polar residues" evidence="2">
    <location>
        <begin position="608"/>
        <end position="629"/>
    </location>
</feature>
<feature type="transmembrane region" description="Helical" evidence="3">
    <location>
        <begin position="1321"/>
        <end position="1339"/>
    </location>
</feature>
<dbReference type="SMART" id="SM00671">
    <property type="entry name" value="SEL1"/>
    <property type="match status" value="11"/>
</dbReference>
<gene>
    <name evidence="6 7" type="primary">LOC106176103</name>
</gene>
<dbReference type="RefSeq" id="XP_013413790.1">
    <property type="nucleotide sequence ID" value="XM_013558336.1"/>
</dbReference>
<feature type="compositionally biased region" description="Low complexity" evidence="2">
    <location>
        <begin position="231"/>
        <end position="247"/>
    </location>
</feature>
<comment type="similarity">
    <text evidence="1">Belongs to the sel-1 family.</text>
</comment>
<evidence type="ECO:0000313" key="6">
    <source>
        <dbReference type="RefSeq" id="XP_013413789.1"/>
    </source>
</evidence>
<name>A0A1S3JTU5_LINAN</name>
<evidence type="ECO:0000256" key="3">
    <source>
        <dbReference type="SAM" id="Phobius"/>
    </source>
</evidence>
<feature type="chain" id="PRO_5014545969" evidence="4">
    <location>
        <begin position="24"/>
        <end position="1345"/>
    </location>
</feature>
<dbReference type="OrthoDB" id="27934at2759"/>
<evidence type="ECO:0000256" key="2">
    <source>
        <dbReference type="SAM" id="MobiDB-lite"/>
    </source>
</evidence>
<feature type="compositionally biased region" description="Basic and acidic residues" evidence="2">
    <location>
        <begin position="107"/>
        <end position="143"/>
    </location>
</feature>
<keyword evidence="3" id="KW-1133">Transmembrane helix</keyword>
<dbReference type="PANTHER" id="PTHR11102">
    <property type="entry name" value="SEL-1-LIKE PROTEIN"/>
    <property type="match status" value="1"/>
</dbReference>